<dbReference type="EMBL" id="ML143427">
    <property type="protein sequence ID" value="TBU27899.1"/>
    <property type="molecule type" value="Genomic_DNA"/>
</dbReference>
<dbReference type="AlphaFoldDB" id="A0A4Q9MK69"/>
<name>A0A4Q9MK69_9APHY</name>
<evidence type="ECO:0000256" key="1">
    <source>
        <dbReference type="SAM" id="MobiDB-lite"/>
    </source>
</evidence>
<accession>A0A4Q9MK69</accession>
<evidence type="ECO:0000256" key="2">
    <source>
        <dbReference type="SAM" id="SignalP"/>
    </source>
</evidence>
<evidence type="ECO:0000313" key="3">
    <source>
        <dbReference type="EMBL" id="TBU27899.1"/>
    </source>
</evidence>
<keyword evidence="2" id="KW-0732">Signal</keyword>
<proteinExistence type="predicted"/>
<feature type="chain" id="PRO_5020218877" evidence="2">
    <location>
        <begin position="27"/>
        <end position="171"/>
    </location>
</feature>
<feature type="region of interest" description="Disordered" evidence="1">
    <location>
        <begin position="134"/>
        <end position="171"/>
    </location>
</feature>
<dbReference type="Proteomes" id="UP000292957">
    <property type="component" value="Unassembled WGS sequence"/>
</dbReference>
<feature type="signal peptide" evidence="2">
    <location>
        <begin position="1"/>
        <end position="26"/>
    </location>
</feature>
<feature type="compositionally biased region" description="Low complexity" evidence="1">
    <location>
        <begin position="148"/>
        <end position="161"/>
    </location>
</feature>
<gene>
    <name evidence="3" type="ORF">BD311DRAFT_807391</name>
</gene>
<sequence>MVQTFILTRSFAISALVIGAFPVAYAAPVPKVVVHEARHNPRGCRLMGCLYALPTGQEDTNATNSASVTTSQTTLSTDSLQVIDFLISTLTSARDSLSSSSTSTSAVTVDAVVPSVDIGEDIADHSFAEELAASLSSDMKAPSPPPVAEATVPTAEVTPAENEAASLDALV</sequence>
<organism evidence="3">
    <name type="scientific">Dichomitus squalens</name>
    <dbReference type="NCBI Taxonomy" id="114155"/>
    <lineage>
        <taxon>Eukaryota</taxon>
        <taxon>Fungi</taxon>
        <taxon>Dikarya</taxon>
        <taxon>Basidiomycota</taxon>
        <taxon>Agaricomycotina</taxon>
        <taxon>Agaricomycetes</taxon>
        <taxon>Polyporales</taxon>
        <taxon>Polyporaceae</taxon>
        <taxon>Dichomitus</taxon>
    </lineage>
</organism>
<reference evidence="3" key="1">
    <citation type="submission" date="2019-01" db="EMBL/GenBank/DDBJ databases">
        <title>Draft genome sequences of three monokaryotic isolates of the white-rot basidiomycete fungus Dichomitus squalens.</title>
        <authorList>
            <consortium name="DOE Joint Genome Institute"/>
            <person name="Lopez S.C."/>
            <person name="Andreopoulos B."/>
            <person name="Pangilinan J."/>
            <person name="Lipzen A."/>
            <person name="Riley R."/>
            <person name="Ahrendt S."/>
            <person name="Ng V."/>
            <person name="Barry K."/>
            <person name="Daum C."/>
            <person name="Grigoriev I.V."/>
            <person name="Hilden K.S."/>
            <person name="Makela M.R."/>
            <person name="de Vries R.P."/>
        </authorList>
    </citation>
    <scope>NUCLEOTIDE SEQUENCE [LARGE SCALE GENOMIC DNA]</scope>
    <source>
        <strain evidence="3">OM18370.1</strain>
    </source>
</reference>
<protein>
    <submittedName>
        <fullName evidence="3">Uncharacterized protein</fullName>
    </submittedName>
</protein>